<sequence length="41" mass="5085">MYFWLYHCCIFCFFFGCILGYHLLEITPLLIEFQYVIKIWG</sequence>
<name>J9FBN3_9ZZZZ</name>
<keyword evidence="1" id="KW-0812">Transmembrane</keyword>
<dbReference type="EMBL" id="AMCI01007915">
    <property type="protein sequence ID" value="EJW91843.1"/>
    <property type="molecule type" value="Genomic_DNA"/>
</dbReference>
<reference evidence="2" key="1">
    <citation type="journal article" date="2012" name="PLoS ONE">
        <title>Gene sets for utilization of primary and secondary nutrition supplies in the distal gut of endangered iberian lynx.</title>
        <authorList>
            <person name="Alcaide M."/>
            <person name="Messina E."/>
            <person name="Richter M."/>
            <person name="Bargiela R."/>
            <person name="Peplies J."/>
            <person name="Huws S.A."/>
            <person name="Newbold C.J."/>
            <person name="Golyshin P.N."/>
            <person name="Simon M.A."/>
            <person name="Lopez G."/>
            <person name="Yakimov M.M."/>
            <person name="Ferrer M."/>
        </authorList>
    </citation>
    <scope>NUCLEOTIDE SEQUENCE</scope>
</reference>
<evidence type="ECO:0000256" key="1">
    <source>
        <dbReference type="SAM" id="Phobius"/>
    </source>
</evidence>
<evidence type="ECO:0000313" key="2">
    <source>
        <dbReference type="EMBL" id="EJW91843.1"/>
    </source>
</evidence>
<gene>
    <name evidence="2" type="ORF">EVA_20051</name>
</gene>
<protein>
    <submittedName>
        <fullName evidence="2">Uncharacterized protein</fullName>
    </submittedName>
</protein>
<feature type="transmembrane region" description="Helical" evidence="1">
    <location>
        <begin position="5"/>
        <end position="24"/>
    </location>
</feature>
<accession>J9FBN3</accession>
<dbReference type="AlphaFoldDB" id="J9FBN3"/>
<comment type="caution">
    <text evidence="2">The sequence shown here is derived from an EMBL/GenBank/DDBJ whole genome shotgun (WGS) entry which is preliminary data.</text>
</comment>
<proteinExistence type="predicted"/>
<keyword evidence="1" id="KW-1133">Transmembrane helix</keyword>
<keyword evidence="1" id="KW-0472">Membrane</keyword>
<organism evidence="2">
    <name type="scientific">gut metagenome</name>
    <dbReference type="NCBI Taxonomy" id="749906"/>
    <lineage>
        <taxon>unclassified sequences</taxon>
        <taxon>metagenomes</taxon>
        <taxon>organismal metagenomes</taxon>
    </lineage>
</organism>